<evidence type="ECO:0000313" key="6">
    <source>
        <dbReference type="EMBL" id="KAG2973878.1"/>
    </source>
</evidence>
<dbReference type="SUPFAM" id="SSF46689">
    <property type="entry name" value="Homeodomain-like"/>
    <property type="match status" value="1"/>
</dbReference>
<dbReference type="EMBL" id="MJFZ01000348">
    <property type="protein sequence ID" value="RAW30881.1"/>
    <property type="molecule type" value="Genomic_DNA"/>
</dbReference>
<reference evidence="8 9" key="1">
    <citation type="submission" date="2018-01" db="EMBL/GenBank/DDBJ databases">
        <title>Draft genome of the strawberry crown rot pathogen Phytophthora cactorum.</title>
        <authorList>
            <person name="Armitage A.D."/>
            <person name="Lysoe E."/>
            <person name="Nellist C.F."/>
            <person name="Harrison R.J."/>
            <person name="Brurberg M.B."/>
        </authorList>
    </citation>
    <scope>NUCLEOTIDE SEQUENCE [LARGE SCALE GENOMIC DNA]</scope>
    <source>
        <strain evidence="8 9">10300</strain>
    </source>
</reference>
<dbReference type="Proteomes" id="UP000251314">
    <property type="component" value="Unassembled WGS sequence"/>
</dbReference>
<protein>
    <recommendedName>
        <fullName evidence="2">HTH CENPB-type domain-containing protein</fullName>
    </recommendedName>
</protein>
<keyword evidence="9" id="KW-1185">Reference proteome</keyword>
<dbReference type="EMBL" id="RCMV01000298">
    <property type="protein sequence ID" value="KAG3219740.1"/>
    <property type="molecule type" value="Genomic_DNA"/>
</dbReference>
<dbReference type="InterPro" id="IPR006600">
    <property type="entry name" value="HTH_CenpB_DNA-bd_dom"/>
</dbReference>
<evidence type="ECO:0000313" key="5">
    <source>
        <dbReference type="EMBL" id="KAG2929502.1"/>
    </source>
</evidence>
<dbReference type="Gene3D" id="1.10.10.60">
    <property type="entry name" value="Homeodomain-like"/>
    <property type="match status" value="1"/>
</dbReference>
<feature type="domain" description="HTH CENPB-type" evidence="2">
    <location>
        <begin position="66"/>
        <end position="144"/>
    </location>
</feature>
<dbReference type="Proteomes" id="UP000760860">
    <property type="component" value="Unassembled WGS sequence"/>
</dbReference>
<dbReference type="EMBL" id="RCMI01000529">
    <property type="protein sequence ID" value="KAG2906803.1"/>
    <property type="molecule type" value="Genomic_DNA"/>
</dbReference>
<sequence length="211" mass="23807">MEAEEEEKVTEKITLRRGGNYTTQDLATALSRVQKGEQYAVVSLMTNIPFRTLFNKAKDQREGKSLACRTKPALHPELEADLVEWVAAMQRVGIPVGPSGILAKANEVYLAMQPMPTQHTAPPKPLTTGWYRRFIGRHPILTPRITLQIPHVRILVDAESARGQFYTMARLVIEHNFDKSRIFNMDGTSFKPNAFSRKMVALKGSSNVWTQ</sequence>
<dbReference type="Proteomes" id="UP000697107">
    <property type="component" value="Unassembled WGS sequence"/>
</dbReference>
<dbReference type="Proteomes" id="UP000736787">
    <property type="component" value="Unassembled WGS sequence"/>
</dbReference>
<gene>
    <name evidence="8" type="ORF">PC110_g12770</name>
    <name evidence="3" type="ORF">PC113_g16624</name>
    <name evidence="4" type="ORF">PC115_g14151</name>
    <name evidence="5" type="ORF">PC117_g13987</name>
    <name evidence="6" type="ORF">PC118_g14869</name>
    <name evidence="7" type="ORF">PC129_g9491</name>
</gene>
<dbReference type="AlphaFoldDB" id="A0A329S2B8"/>
<evidence type="ECO:0000313" key="9">
    <source>
        <dbReference type="Proteomes" id="UP000251314"/>
    </source>
</evidence>
<dbReference type="PROSITE" id="PS51253">
    <property type="entry name" value="HTH_CENPB"/>
    <property type="match status" value="1"/>
</dbReference>
<dbReference type="GO" id="GO:0003677">
    <property type="term" value="F:DNA binding"/>
    <property type="evidence" value="ECO:0007669"/>
    <property type="project" value="UniProtKB-KW"/>
</dbReference>
<evidence type="ECO:0000256" key="1">
    <source>
        <dbReference type="ARBA" id="ARBA00023125"/>
    </source>
</evidence>
<evidence type="ECO:0000313" key="8">
    <source>
        <dbReference type="EMBL" id="RAW30881.1"/>
    </source>
</evidence>
<dbReference type="Pfam" id="PF03221">
    <property type="entry name" value="HTH_Tnp_Tc5"/>
    <property type="match status" value="1"/>
</dbReference>
<comment type="caution">
    <text evidence="8">The sequence shown here is derived from an EMBL/GenBank/DDBJ whole genome shotgun (WGS) entry which is preliminary data.</text>
</comment>
<dbReference type="EMBL" id="RCMG01000670">
    <property type="protein sequence ID" value="KAG2850618.1"/>
    <property type="molecule type" value="Genomic_DNA"/>
</dbReference>
<organism evidence="8 9">
    <name type="scientific">Phytophthora cactorum</name>
    <dbReference type="NCBI Taxonomy" id="29920"/>
    <lineage>
        <taxon>Eukaryota</taxon>
        <taxon>Sar</taxon>
        <taxon>Stramenopiles</taxon>
        <taxon>Oomycota</taxon>
        <taxon>Peronosporomycetes</taxon>
        <taxon>Peronosporales</taxon>
        <taxon>Peronosporaceae</taxon>
        <taxon>Phytophthora</taxon>
    </lineage>
</organism>
<dbReference type="Proteomes" id="UP000735874">
    <property type="component" value="Unassembled WGS sequence"/>
</dbReference>
<dbReference type="VEuPathDB" id="FungiDB:PC110_g12770"/>
<evidence type="ECO:0000313" key="7">
    <source>
        <dbReference type="EMBL" id="KAG3219740.1"/>
    </source>
</evidence>
<dbReference type="InterPro" id="IPR009057">
    <property type="entry name" value="Homeodomain-like_sf"/>
</dbReference>
<dbReference type="EMBL" id="RCMK01000424">
    <property type="protein sequence ID" value="KAG2929502.1"/>
    <property type="molecule type" value="Genomic_DNA"/>
</dbReference>
<evidence type="ECO:0000313" key="4">
    <source>
        <dbReference type="EMBL" id="KAG2906803.1"/>
    </source>
</evidence>
<accession>A0A329S2B8</accession>
<evidence type="ECO:0000259" key="2">
    <source>
        <dbReference type="PROSITE" id="PS51253"/>
    </source>
</evidence>
<reference evidence="3" key="2">
    <citation type="submission" date="2018-10" db="EMBL/GenBank/DDBJ databases">
        <title>Effector identification in a new, highly contiguous assembly of the strawberry crown rot pathogen Phytophthora cactorum.</title>
        <authorList>
            <person name="Armitage A.D."/>
            <person name="Nellist C.F."/>
            <person name="Bates H."/>
            <person name="Vickerstaff R.J."/>
            <person name="Harrison R.J."/>
        </authorList>
    </citation>
    <scope>NUCLEOTIDE SEQUENCE</scope>
    <source>
        <strain evidence="3">15-7</strain>
        <strain evidence="4">4032</strain>
        <strain evidence="5">4040</strain>
        <strain evidence="6">P415</strain>
        <strain evidence="7">P421</strain>
    </source>
</reference>
<dbReference type="Proteomes" id="UP000774804">
    <property type="component" value="Unassembled WGS sequence"/>
</dbReference>
<evidence type="ECO:0000313" key="3">
    <source>
        <dbReference type="EMBL" id="KAG2850618.1"/>
    </source>
</evidence>
<dbReference type="OrthoDB" id="110421at2759"/>
<keyword evidence="1" id="KW-0238">DNA-binding</keyword>
<name>A0A329S2B8_9STRA</name>
<proteinExistence type="predicted"/>
<dbReference type="EMBL" id="RCML01000557">
    <property type="protein sequence ID" value="KAG2973878.1"/>
    <property type="molecule type" value="Genomic_DNA"/>
</dbReference>